<evidence type="ECO:0000256" key="2">
    <source>
        <dbReference type="ARBA" id="ARBA00023125"/>
    </source>
</evidence>
<keyword evidence="2" id="KW-0238">DNA-binding</keyword>
<dbReference type="EMBL" id="FOLQ01000030">
    <property type="protein sequence ID" value="SFF13249.1"/>
    <property type="molecule type" value="Genomic_DNA"/>
</dbReference>
<evidence type="ECO:0000256" key="1">
    <source>
        <dbReference type="ARBA" id="ARBA00023015"/>
    </source>
</evidence>
<dbReference type="GO" id="GO:0043565">
    <property type="term" value="F:sequence-specific DNA binding"/>
    <property type="evidence" value="ECO:0007669"/>
    <property type="project" value="InterPro"/>
</dbReference>
<name>A0A1I2G7W3_9BACT</name>
<dbReference type="AlphaFoldDB" id="A0A1I2G7W3"/>
<evidence type="ECO:0000256" key="3">
    <source>
        <dbReference type="ARBA" id="ARBA00023163"/>
    </source>
</evidence>
<proteinExistence type="predicted"/>
<dbReference type="PROSITE" id="PS01124">
    <property type="entry name" value="HTH_ARAC_FAMILY_2"/>
    <property type="match status" value="1"/>
</dbReference>
<dbReference type="PRINTS" id="PR00032">
    <property type="entry name" value="HTHARAC"/>
</dbReference>
<dbReference type="SUPFAM" id="SSF46689">
    <property type="entry name" value="Homeodomain-like"/>
    <property type="match status" value="1"/>
</dbReference>
<dbReference type="STRING" id="662367.SAMN05216167_13026"/>
<dbReference type="InterPro" id="IPR009057">
    <property type="entry name" value="Homeodomain-like_sf"/>
</dbReference>
<dbReference type="Proteomes" id="UP000198598">
    <property type="component" value="Unassembled WGS sequence"/>
</dbReference>
<evidence type="ECO:0000259" key="4">
    <source>
        <dbReference type="PROSITE" id="PS01124"/>
    </source>
</evidence>
<gene>
    <name evidence="5" type="ORF">SAMN05216167_13026</name>
</gene>
<keyword evidence="6" id="KW-1185">Reference proteome</keyword>
<feature type="domain" description="HTH araC/xylS-type" evidence="4">
    <location>
        <begin position="1"/>
        <end position="76"/>
    </location>
</feature>
<keyword evidence="1" id="KW-0805">Transcription regulation</keyword>
<accession>A0A1I2G7W3</accession>
<dbReference type="PANTHER" id="PTHR43280:SF32">
    <property type="entry name" value="TRANSCRIPTIONAL REGULATORY PROTEIN"/>
    <property type="match status" value="1"/>
</dbReference>
<keyword evidence="3" id="KW-0804">Transcription</keyword>
<dbReference type="GO" id="GO:0003700">
    <property type="term" value="F:DNA-binding transcription factor activity"/>
    <property type="evidence" value="ECO:0007669"/>
    <property type="project" value="InterPro"/>
</dbReference>
<dbReference type="RefSeq" id="WP_394333818.1">
    <property type="nucleotide sequence ID" value="NZ_FOLQ01000030.1"/>
</dbReference>
<protein>
    <submittedName>
        <fullName evidence="5">Helix-turn-helix domain-containing protein</fullName>
    </submittedName>
</protein>
<reference evidence="5 6" key="1">
    <citation type="submission" date="2016-10" db="EMBL/GenBank/DDBJ databases">
        <authorList>
            <person name="de Groot N.N."/>
        </authorList>
    </citation>
    <scope>NUCLEOTIDE SEQUENCE [LARGE SCALE GENOMIC DNA]</scope>
    <source>
        <strain evidence="5 6">DSM 26130</strain>
    </source>
</reference>
<evidence type="ECO:0000313" key="5">
    <source>
        <dbReference type="EMBL" id="SFF13249.1"/>
    </source>
</evidence>
<dbReference type="InterPro" id="IPR020449">
    <property type="entry name" value="Tscrpt_reg_AraC-type_HTH"/>
</dbReference>
<dbReference type="Gene3D" id="1.10.10.60">
    <property type="entry name" value="Homeodomain-like"/>
    <property type="match status" value="1"/>
</dbReference>
<organism evidence="5 6">
    <name type="scientific">Spirosoma endophyticum</name>
    <dbReference type="NCBI Taxonomy" id="662367"/>
    <lineage>
        <taxon>Bacteria</taxon>
        <taxon>Pseudomonadati</taxon>
        <taxon>Bacteroidota</taxon>
        <taxon>Cytophagia</taxon>
        <taxon>Cytophagales</taxon>
        <taxon>Cytophagaceae</taxon>
        <taxon>Spirosoma</taxon>
    </lineage>
</organism>
<sequence length="77" mass="9120">MAISAKYFGDLIRKETGKSRLDYIQLRLIELAKERIFDTRKTVSEIAYELGFKYPQHFSRLFKQKVGVTPNEYRMAN</sequence>
<evidence type="ECO:0000313" key="6">
    <source>
        <dbReference type="Proteomes" id="UP000198598"/>
    </source>
</evidence>
<dbReference type="Pfam" id="PF12833">
    <property type="entry name" value="HTH_18"/>
    <property type="match status" value="1"/>
</dbReference>
<dbReference type="InterPro" id="IPR018060">
    <property type="entry name" value="HTH_AraC"/>
</dbReference>
<dbReference type="PANTHER" id="PTHR43280">
    <property type="entry name" value="ARAC-FAMILY TRANSCRIPTIONAL REGULATOR"/>
    <property type="match status" value="1"/>
</dbReference>
<dbReference type="SMART" id="SM00342">
    <property type="entry name" value="HTH_ARAC"/>
    <property type="match status" value="1"/>
</dbReference>